<dbReference type="GO" id="GO:0006313">
    <property type="term" value="P:DNA transposition"/>
    <property type="evidence" value="ECO:0007669"/>
    <property type="project" value="InterPro"/>
</dbReference>
<keyword evidence="4" id="KW-1185">Reference proteome</keyword>
<gene>
    <name evidence="3" type="ORF">FA045_18760</name>
</gene>
<dbReference type="InterPro" id="IPR003346">
    <property type="entry name" value="Transposase_20"/>
</dbReference>
<feature type="domain" description="Transposase IS116/IS110/IS902 C-terminal" evidence="2">
    <location>
        <begin position="212"/>
        <end position="297"/>
    </location>
</feature>
<dbReference type="Proteomes" id="UP000310477">
    <property type="component" value="Unassembled WGS sequence"/>
</dbReference>
<dbReference type="OrthoDB" id="964423at2"/>
<evidence type="ECO:0000259" key="2">
    <source>
        <dbReference type="Pfam" id="PF02371"/>
    </source>
</evidence>
<dbReference type="NCBIfam" id="NF033542">
    <property type="entry name" value="transpos_IS110"/>
    <property type="match status" value="1"/>
</dbReference>
<dbReference type="GO" id="GO:0004803">
    <property type="term" value="F:transposase activity"/>
    <property type="evidence" value="ECO:0007669"/>
    <property type="project" value="InterPro"/>
</dbReference>
<proteinExistence type="predicted"/>
<evidence type="ECO:0000313" key="4">
    <source>
        <dbReference type="Proteomes" id="UP000310477"/>
    </source>
</evidence>
<reference evidence="3 4" key="1">
    <citation type="submission" date="2019-04" db="EMBL/GenBank/DDBJ databases">
        <title>Pedobacter sp. AR-2-6 sp. nov., isolated from Arctic soil.</title>
        <authorList>
            <person name="Dahal R.H."/>
            <person name="Kim D.-U."/>
        </authorList>
    </citation>
    <scope>NUCLEOTIDE SEQUENCE [LARGE SCALE GENOMIC DNA]</scope>
    <source>
        <strain evidence="3 4">AR-2-6</strain>
    </source>
</reference>
<feature type="domain" description="Transposase IS110-like N-terminal" evidence="1">
    <location>
        <begin position="9"/>
        <end position="161"/>
    </location>
</feature>
<dbReference type="RefSeq" id="WP_136878600.1">
    <property type="nucleotide sequence ID" value="NZ_SWBO01000028.1"/>
</dbReference>
<dbReference type="PANTHER" id="PTHR33055">
    <property type="entry name" value="TRANSPOSASE FOR INSERTION SEQUENCE ELEMENT IS1111A"/>
    <property type="match status" value="1"/>
</dbReference>
<sequence length="340" mass="38000">MISSTKFFIGIDVSKPYFDVSLMVVIDHIKQSVETAHFDNNSAGIKGFDKWLKTHRVSYNEQSLVVIENTGIYHRLIWSFCSKNQLPIHIGNAANIKWSFGIARGKNDKIDSVRLCNYAYRESDSLAATAPLNPALLHLKDFISARTKLLKQITSLRVSIKELGNVNEKTHQKLVERSLKSAIDGIAKSIKDIESEIKKIIDGDKEFKSNYKLLISIPGIGHVTAVYLIGCTANFAGNPSGKQLACYAGVAPFEHSSGISIKGKTRVHRMANKELKRLLHLCALSAIQYNPEIKNYYNRKKDEGKHSMAVLNAVRNKIVLRVAAVVKNQTPFKNNYKMAA</sequence>
<comment type="caution">
    <text evidence="3">The sequence shown here is derived from an EMBL/GenBank/DDBJ whole genome shotgun (WGS) entry which is preliminary data.</text>
</comment>
<name>A0A4U1BUN9_9SPHI</name>
<dbReference type="Pfam" id="PF01548">
    <property type="entry name" value="DEDD_Tnp_IS110"/>
    <property type="match status" value="1"/>
</dbReference>
<protein>
    <submittedName>
        <fullName evidence="3">IS110 family transposase</fullName>
    </submittedName>
</protein>
<accession>A0A4U1BUN9</accession>
<dbReference type="EMBL" id="SWBO01000028">
    <property type="protein sequence ID" value="TKB96107.1"/>
    <property type="molecule type" value="Genomic_DNA"/>
</dbReference>
<dbReference type="AlphaFoldDB" id="A0A4U1BUN9"/>
<dbReference type="InterPro" id="IPR002525">
    <property type="entry name" value="Transp_IS110-like_N"/>
</dbReference>
<evidence type="ECO:0000259" key="1">
    <source>
        <dbReference type="Pfam" id="PF01548"/>
    </source>
</evidence>
<dbReference type="PANTHER" id="PTHR33055:SF3">
    <property type="entry name" value="PUTATIVE TRANSPOSASE FOR IS117-RELATED"/>
    <property type="match status" value="1"/>
</dbReference>
<organism evidence="3 4">
    <name type="scientific">Pedobacter cryotolerans</name>
    <dbReference type="NCBI Taxonomy" id="2571270"/>
    <lineage>
        <taxon>Bacteria</taxon>
        <taxon>Pseudomonadati</taxon>
        <taxon>Bacteroidota</taxon>
        <taxon>Sphingobacteriia</taxon>
        <taxon>Sphingobacteriales</taxon>
        <taxon>Sphingobacteriaceae</taxon>
        <taxon>Pedobacter</taxon>
    </lineage>
</organism>
<dbReference type="GO" id="GO:0003677">
    <property type="term" value="F:DNA binding"/>
    <property type="evidence" value="ECO:0007669"/>
    <property type="project" value="InterPro"/>
</dbReference>
<evidence type="ECO:0000313" key="3">
    <source>
        <dbReference type="EMBL" id="TKB96107.1"/>
    </source>
</evidence>
<dbReference type="Pfam" id="PF02371">
    <property type="entry name" value="Transposase_20"/>
    <property type="match status" value="1"/>
</dbReference>
<dbReference type="InterPro" id="IPR047650">
    <property type="entry name" value="Transpos_IS110"/>
</dbReference>